<proteinExistence type="inferred from homology"/>
<dbReference type="STRING" id="1759059.ATE48_02135"/>
<keyword evidence="3" id="KW-0731">Sigma factor</keyword>
<keyword evidence="9" id="KW-1185">Reference proteome</keyword>
<gene>
    <name evidence="8" type="ORF">ATE48_02135</name>
</gene>
<comment type="similarity">
    <text evidence="1">Belongs to the sigma-70 factor family. ECF subfamily.</text>
</comment>
<evidence type="ECO:0008006" key="10">
    <source>
        <dbReference type="Google" id="ProtNLM"/>
    </source>
</evidence>
<evidence type="ECO:0000313" key="9">
    <source>
        <dbReference type="Proteomes" id="UP000092498"/>
    </source>
</evidence>
<dbReference type="InterPro" id="IPR014284">
    <property type="entry name" value="RNA_pol_sigma-70_dom"/>
</dbReference>
<protein>
    <recommendedName>
        <fullName evidence="10">RNA polymerase subunit sigma-70</fullName>
    </recommendedName>
</protein>
<dbReference type="InterPro" id="IPR013249">
    <property type="entry name" value="RNA_pol_sigma70_r4_t2"/>
</dbReference>
<dbReference type="SUPFAM" id="SSF88946">
    <property type="entry name" value="Sigma2 domain of RNA polymerase sigma factors"/>
    <property type="match status" value="1"/>
</dbReference>
<dbReference type="PANTHER" id="PTHR43133">
    <property type="entry name" value="RNA POLYMERASE ECF-TYPE SIGMA FACTO"/>
    <property type="match status" value="1"/>
</dbReference>
<accession>A0A1B1AE21</accession>
<dbReference type="SUPFAM" id="SSF88659">
    <property type="entry name" value="Sigma3 and sigma4 domains of RNA polymerase sigma factors"/>
    <property type="match status" value="1"/>
</dbReference>
<evidence type="ECO:0000259" key="6">
    <source>
        <dbReference type="Pfam" id="PF04542"/>
    </source>
</evidence>
<name>A0A1B1AE21_9PROT</name>
<feature type="domain" description="RNA polymerase sigma factor 70 region 4 type 2" evidence="7">
    <location>
        <begin position="126"/>
        <end position="174"/>
    </location>
</feature>
<dbReference type="AlphaFoldDB" id="A0A1B1AE21"/>
<evidence type="ECO:0000256" key="3">
    <source>
        <dbReference type="ARBA" id="ARBA00023082"/>
    </source>
</evidence>
<dbReference type="OrthoDB" id="9784272at2"/>
<dbReference type="KEGG" id="cbot:ATE48_02135"/>
<dbReference type="GO" id="GO:0006352">
    <property type="term" value="P:DNA-templated transcription initiation"/>
    <property type="evidence" value="ECO:0007669"/>
    <property type="project" value="InterPro"/>
</dbReference>
<dbReference type="Proteomes" id="UP000092498">
    <property type="component" value="Chromosome"/>
</dbReference>
<dbReference type="CDD" id="cd06171">
    <property type="entry name" value="Sigma70_r4"/>
    <property type="match status" value="1"/>
</dbReference>
<dbReference type="InterPro" id="IPR036388">
    <property type="entry name" value="WH-like_DNA-bd_sf"/>
</dbReference>
<dbReference type="InterPro" id="IPR007627">
    <property type="entry name" value="RNA_pol_sigma70_r2"/>
</dbReference>
<dbReference type="InterPro" id="IPR039425">
    <property type="entry name" value="RNA_pol_sigma-70-like"/>
</dbReference>
<keyword evidence="5" id="KW-0804">Transcription</keyword>
<dbReference type="GO" id="GO:0016987">
    <property type="term" value="F:sigma factor activity"/>
    <property type="evidence" value="ECO:0007669"/>
    <property type="project" value="UniProtKB-KW"/>
</dbReference>
<evidence type="ECO:0000256" key="2">
    <source>
        <dbReference type="ARBA" id="ARBA00023015"/>
    </source>
</evidence>
<dbReference type="InParanoid" id="A0A1B1AE21"/>
<evidence type="ECO:0000259" key="7">
    <source>
        <dbReference type="Pfam" id="PF08281"/>
    </source>
</evidence>
<evidence type="ECO:0000313" key="8">
    <source>
        <dbReference type="EMBL" id="ANP44807.1"/>
    </source>
</evidence>
<organism evidence="8 9">
    <name type="scientific">Candidatus Viadribacter manganicus</name>
    <dbReference type="NCBI Taxonomy" id="1759059"/>
    <lineage>
        <taxon>Bacteria</taxon>
        <taxon>Pseudomonadati</taxon>
        <taxon>Pseudomonadota</taxon>
        <taxon>Alphaproteobacteria</taxon>
        <taxon>Hyphomonadales</taxon>
        <taxon>Hyphomonadaceae</taxon>
        <taxon>Candidatus Viadribacter</taxon>
    </lineage>
</organism>
<dbReference type="EMBL" id="CP013244">
    <property type="protein sequence ID" value="ANP44807.1"/>
    <property type="molecule type" value="Genomic_DNA"/>
</dbReference>
<dbReference type="Gene3D" id="1.10.10.10">
    <property type="entry name" value="Winged helix-like DNA-binding domain superfamily/Winged helix DNA-binding domain"/>
    <property type="match status" value="1"/>
</dbReference>
<dbReference type="FunCoup" id="A0A1B1AE21">
    <property type="interactions" value="267"/>
</dbReference>
<dbReference type="GO" id="GO:0003677">
    <property type="term" value="F:DNA binding"/>
    <property type="evidence" value="ECO:0007669"/>
    <property type="project" value="UniProtKB-KW"/>
</dbReference>
<dbReference type="Gene3D" id="1.10.1740.10">
    <property type="match status" value="1"/>
</dbReference>
<dbReference type="Pfam" id="PF04542">
    <property type="entry name" value="Sigma70_r2"/>
    <property type="match status" value="1"/>
</dbReference>
<evidence type="ECO:0000256" key="5">
    <source>
        <dbReference type="ARBA" id="ARBA00023163"/>
    </source>
</evidence>
<keyword evidence="2" id="KW-0805">Transcription regulation</keyword>
<feature type="domain" description="RNA polymerase sigma-70 region 2" evidence="6">
    <location>
        <begin position="32"/>
        <end position="98"/>
    </location>
</feature>
<reference evidence="8 9" key="1">
    <citation type="submission" date="2015-11" db="EMBL/GenBank/DDBJ databases">
        <title>Whole-Genome Sequence of Candidatus Oderbacter manganicum from the National Park Lower Oder Valley, Germany.</title>
        <authorList>
            <person name="Braun B."/>
            <person name="Liere K."/>
            <person name="Szewzyk U."/>
        </authorList>
    </citation>
    <scope>NUCLEOTIDE SEQUENCE [LARGE SCALE GENOMIC DNA]</scope>
    <source>
        <strain evidence="8 9">OTSz_A_272</strain>
    </source>
</reference>
<dbReference type="InterPro" id="IPR013324">
    <property type="entry name" value="RNA_pol_sigma_r3/r4-like"/>
</dbReference>
<evidence type="ECO:0000256" key="4">
    <source>
        <dbReference type="ARBA" id="ARBA00023125"/>
    </source>
</evidence>
<dbReference type="Pfam" id="PF08281">
    <property type="entry name" value="Sigma70_r4_2"/>
    <property type="match status" value="1"/>
</dbReference>
<dbReference type="NCBIfam" id="TIGR02937">
    <property type="entry name" value="sigma70-ECF"/>
    <property type="match status" value="1"/>
</dbReference>
<dbReference type="InterPro" id="IPR013325">
    <property type="entry name" value="RNA_pol_sigma_r2"/>
</dbReference>
<evidence type="ECO:0000256" key="1">
    <source>
        <dbReference type="ARBA" id="ARBA00010641"/>
    </source>
</evidence>
<sequence>MASRGFTHLAEATEAALIIAAQAKDQAAFGELVKRRQGWARALLRRMCQSHAEADDLAQEAFIKAWDRLRDLETPAAFPGWFRRIAVTTFLMAKRRQKAVFEEITDASPLVSEASTPEAAAGAKLDLERALARLSDAERLCVTLNHGEGLSHAEIVDITGLPLGTVKSHVLRGTDKLRRLLDPGS</sequence>
<keyword evidence="4" id="KW-0238">DNA-binding</keyword>
<dbReference type="PANTHER" id="PTHR43133:SF8">
    <property type="entry name" value="RNA POLYMERASE SIGMA FACTOR HI_1459-RELATED"/>
    <property type="match status" value="1"/>
</dbReference>